<dbReference type="InterPro" id="IPR001264">
    <property type="entry name" value="Glyco_trans_51"/>
</dbReference>
<feature type="domain" description="Penicillin-binding protein transpeptidase" evidence="10">
    <location>
        <begin position="326"/>
        <end position="523"/>
    </location>
</feature>
<dbReference type="GO" id="GO:0006508">
    <property type="term" value="P:proteolysis"/>
    <property type="evidence" value="ECO:0007669"/>
    <property type="project" value="UniProtKB-KW"/>
</dbReference>
<dbReference type="PANTHER" id="PTHR32282:SF15">
    <property type="entry name" value="PENICILLIN-BINDING PROTEIN 1C"/>
    <property type="match status" value="1"/>
</dbReference>
<dbReference type="InterPro" id="IPR001460">
    <property type="entry name" value="PCN-bd_Tpept"/>
</dbReference>
<dbReference type="InterPro" id="IPR023346">
    <property type="entry name" value="Lysozyme-like_dom_sf"/>
</dbReference>
<evidence type="ECO:0000256" key="7">
    <source>
        <dbReference type="ARBA" id="ARBA00044770"/>
    </source>
</evidence>
<dbReference type="InterPro" id="IPR050396">
    <property type="entry name" value="Glycosyltr_51/Transpeptidase"/>
</dbReference>
<proteinExistence type="predicted"/>
<comment type="catalytic activity">
    <reaction evidence="8">
        <text>[GlcNAc-(1-&gt;4)-Mur2Ac(oyl-L-Ala-gamma-D-Glu-L-Lys-D-Ala-D-Ala)](n)-di-trans,octa-cis-undecaprenyl diphosphate + beta-D-GlcNAc-(1-&gt;4)-Mur2Ac(oyl-L-Ala-gamma-D-Glu-L-Lys-D-Ala-D-Ala)-di-trans,octa-cis-undecaprenyl diphosphate = [GlcNAc-(1-&gt;4)-Mur2Ac(oyl-L-Ala-gamma-D-Glu-L-Lys-D-Ala-D-Ala)](n+1)-di-trans,octa-cis-undecaprenyl diphosphate + di-trans,octa-cis-undecaprenyl diphosphate + H(+)</text>
        <dbReference type="Rhea" id="RHEA:23708"/>
        <dbReference type="Rhea" id="RHEA-COMP:9602"/>
        <dbReference type="Rhea" id="RHEA-COMP:9603"/>
        <dbReference type="ChEBI" id="CHEBI:15378"/>
        <dbReference type="ChEBI" id="CHEBI:58405"/>
        <dbReference type="ChEBI" id="CHEBI:60033"/>
        <dbReference type="ChEBI" id="CHEBI:78435"/>
        <dbReference type="EC" id="2.4.99.28"/>
    </reaction>
</comment>
<keyword evidence="1" id="KW-0121">Carboxypeptidase</keyword>
<dbReference type="GO" id="GO:0030288">
    <property type="term" value="C:outer membrane-bounded periplasmic space"/>
    <property type="evidence" value="ECO:0007669"/>
    <property type="project" value="TreeGrafter"/>
</dbReference>
<dbReference type="EMBL" id="FPHM01000072">
    <property type="protein sequence ID" value="SFV62009.1"/>
    <property type="molecule type" value="Genomic_DNA"/>
</dbReference>
<evidence type="ECO:0000256" key="2">
    <source>
        <dbReference type="ARBA" id="ARBA00022670"/>
    </source>
</evidence>
<dbReference type="SUPFAM" id="SSF56601">
    <property type="entry name" value="beta-lactamase/transpeptidase-like"/>
    <property type="match status" value="1"/>
</dbReference>
<evidence type="ECO:0000256" key="4">
    <source>
        <dbReference type="ARBA" id="ARBA00022679"/>
    </source>
</evidence>
<evidence type="ECO:0000313" key="12">
    <source>
        <dbReference type="EMBL" id="SFV62009.1"/>
    </source>
</evidence>
<feature type="domain" description="Glycosyl transferase family 51" evidence="11">
    <location>
        <begin position="59"/>
        <end position="223"/>
    </location>
</feature>
<dbReference type="Gene3D" id="1.10.3810.10">
    <property type="entry name" value="Biosynthetic peptidoglycan transglycosylase-like"/>
    <property type="match status" value="1"/>
</dbReference>
<dbReference type="InterPro" id="IPR011815">
    <property type="entry name" value="PBP_1c"/>
</dbReference>
<keyword evidence="6" id="KW-0511">Multifunctional enzyme</keyword>
<dbReference type="InterPro" id="IPR036950">
    <property type="entry name" value="PBP_transglycosylase"/>
</dbReference>
<dbReference type="SUPFAM" id="SSF53955">
    <property type="entry name" value="Lysozyme-like"/>
    <property type="match status" value="1"/>
</dbReference>
<dbReference type="PANTHER" id="PTHR32282">
    <property type="entry name" value="BINDING PROTEIN TRANSPEPTIDASE, PUTATIVE-RELATED"/>
    <property type="match status" value="1"/>
</dbReference>
<feature type="compositionally biased region" description="Basic and acidic residues" evidence="9">
    <location>
        <begin position="204"/>
        <end position="219"/>
    </location>
</feature>
<dbReference type="InterPro" id="IPR012338">
    <property type="entry name" value="Beta-lactam/transpept-like"/>
</dbReference>
<evidence type="ECO:0000259" key="10">
    <source>
        <dbReference type="Pfam" id="PF00905"/>
    </source>
</evidence>
<organism evidence="12">
    <name type="scientific">hydrothermal vent metagenome</name>
    <dbReference type="NCBI Taxonomy" id="652676"/>
    <lineage>
        <taxon>unclassified sequences</taxon>
        <taxon>metagenomes</taxon>
        <taxon>ecological metagenomes</taxon>
    </lineage>
</organism>
<evidence type="ECO:0000256" key="3">
    <source>
        <dbReference type="ARBA" id="ARBA00022676"/>
    </source>
</evidence>
<accession>A0A1W1C8C9</accession>
<reference evidence="12" key="1">
    <citation type="submission" date="2016-10" db="EMBL/GenBank/DDBJ databases">
        <authorList>
            <person name="de Groot N.N."/>
        </authorList>
    </citation>
    <scope>NUCLEOTIDE SEQUENCE</scope>
</reference>
<dbReference type="Gene3D" id="3.40.710.10">
    <property type="entry name" value="DD-peptidase/beta-lactamase superfamily"/>
    <property type="match status" value="1"/>
</dbReference>
<evidence type="ECO:0000259" key="11">
    <source>
        <dbReference type="Pfam" id="PF00912"/>
    </source>
</evidence>
<protein>
    <recommendedName>
        <fullName evidence="7">peptidoglycan glycosyltransferase</fullName>
        <ecNumber evidence="7">2.4.99.28</ecNumber>
    </recommendedName>
</protein>
<dbReference type="EC" id="2.4.99.28" evidence="7"/>
<dbReference type="NCBIfam" id="TIGR02073">
    <property type="entry name" value="PBP_1c"/>
    <property type="match status" value="1"/>
</dbReference>
<feature type="region of interest" description="Disordered" evidence="9">
    <location>
        <begin position="200"/>
        <end position="219"/>
    </location>
</feature>
<dbReference type="AlphaFoldDB" id="A0A1W1C8C9"/>
<keyword evidence="2" id="KW-0645">Protease</keyword>
<evidence type="ECO:0000256" key="1">
    <source>
        <dbReference type="ARBA" id="ARBA00022645"/>
    </source>
</evidence>
<dbReference type="GO" id="GO:0008658">
    <property type="term" value="F:penicillin binding"/>
    <property type="evidence" value="ECO:0007669"/>
    <property type="project" value="InterPro"/>
</dbReference>
<evidence type="ECO:0000256" key="6">
    <source>
        <dbReference type="ARBA" id="ARBA00023268"/>
    </source>
</evidence>
<dbReference type="Pfam" id="PF00905">
    <property type="entry name" value="Transpeptidase"/>
    <property type="match status" value="1"/>
</dbReference>
<dbReference type="Pfam" id="PF00912">
    <property type="entry name" value="Transgly"/>
    <property type="match status" value="1"/>
</dbReference>
<keyword evidence="5" id="KW-0378">Hydrolase</keyword>
<dbReference type="GO" id="GO:0008955">
    <property type="term" value="F:peptidoglycan glycosyltransferase activity"/>
    <property type="evidence" value="ECO:0007669"/>
    <property type="project" value="UniProtKB-EC"/>
</dbReference>
<name>A0A1W1C8C9_9ZZZZ</name>
<sequence>MKKLKQVLIVLALVFLFFYLVFLILDKSYPIDIETKILEDTSPVLLFSNMHWAYVKTNKEDKWRLPLTLSQIDPSFIQLLLSYEDHRFYSHYGVDPLAMFRALGQWLRFGHIVSGGSTITMQLAKLLHPRPRTLSAKLIEMFRAVQLEQYYSKDKILEAYLTLAPYGGNIEGIMASSLRYFNKKPYALDASQMALLVALPQSPERNRPDRNAKQSTKSRDKILGYALHKNIISAYEYEEALKVKVPKSLYPMPRHSGHIAQKHLKTDKLKTTLNENLQIQLEKWALSKERELAKESTLAVLVIRNKDASVQAYLGSHDRFSPRVSGYVDMITAIRSPASTLKPFIYTQGFEAYIIHPHSIILDEKTRFGDYIPHNFSEEYTGEVSIDYALQHSLNIPAVKVLERIGVHPFVNHINTYLLGKLFIPKNKATLPIALGGLGLSMWKLSQLYVALANEGQSRPLHYLKKNKKNTLTRLYSKASSQMTTNILRQIQAPKGFTDRKQHIAYKTGTSYGYRDAWTLAYSKEYTVAIWVGKPSNAIQIQRTGSNTSAPLAFEVFSYIEALLYPKHWTDSAYTKNTVPLSLKYFDKNKKETEKKFAFVFPQKNSRFISAGCKDAIIEILLKEGNPPYYWYIDNELKDYNYQEESLYLPFKHGGHSIQVIDSVGAIITREFWVDKPFKCKGSRNDT</sequence>
<evidence type="ECO:0000256" key="5">
    <source>
        <dbReference type="ARBA" id="ARBA00022801"/>
    </source>
</evidence>
<gene>
    <name evidence="12" type="ORF">MNB_SV-13-1621</name>
</gene>
<keyword evidence="3 12" id="KW-0328">Glycosyltransferase</keyword>
<evidence type="ECO:0000256" key="8">
    <source>
        <dbReference type="ARBA" id="ARBA00049902"/>
    </source>
</evidence>
<keyword evidence="4 12" id="KW-0808">Transferase</keyword>
<dbReference type="GO" id="GO:0004180">
    <property type="term" value="F:carboxypeptidase activity"/>
    <property type="evidence" value="ECO:0007669"/>
    <property type="project" value="UniProtKB-KW"/>
</dbReference>
<evidence type="ECO:0000256" key="9">
    <source>
        <dbReference type="SAM" id="MobiDB-lite"/>
    </source>
</evidence>
<dbReference type="GO" id="GO:0009252">
    <property type="term" value="P:peptidoglycan biosynthetic process"/>
    <property type="evidence" value="ECO:0007669"/>
    <property type="project" value="InterPro"/>
</dbReference>